<proteinExistence type="inferred from homology"/>
<keyword evidence="1 5" id="KW-0963">Cytoplasm</keyword>
<comment type="catalytic activity">
    <reaction evidence="5">
        <text>alpha-L-rhamnose = beta-L-rhamnose</text>
        <dbReference type="Rhea" id="RHEA:25584"/>
        <dbReference type="ChEBI" id="CHEBI:27586"/>
        <dbReference type="ChEBI" id="CHEBI:27907"/>
        <dbReference type="EC" id="5.1.3.32"/>
    </reaction>
</comment>
<dbReference type="GO" id="GO:0062192">
    <property type="term" value="F:L-rhamnose mutarotase activity"/>
    <property type="evidence" value="ECO:0007669"/>
    <property type="project" value="UniProtKB-EC"/>
</dbReference>
<dbReference type="PANTHER" id="PTHR34389">
    <property type="entry name" value="L-RHAMNOSE MUTAROTASE"/>
    <property type="match status" value="1"/>
</dbReference>
<evidence type="ECO:0000256" key="1">
    <source>
        <dbReference type="ARBA" id="ARBA00022490"/>
    </source>
</evidence>
<evidence type="ECO:0000256" key="4">
    <source>
        <dbReference type="ARBA" id="ARBA00023308"/>
    </source>
</evidence>
<feature type="active site" description="Proton donor" evidence="5">
    <location>
        <position position="22"/>
    </location>
</feature>
<dbReference type="EMBL" id="JAJBZT010000003">
    <property type="protein sequence ID" value="MCB6183341.1"/>
    <property type="molecule type" value="Genomic_DNA"/>
</dbReference>
<feature type="binding site" evidence="5">
    <location>
        <position position="18"/>
    </location>
    <ligand>
        <name>substrate</name>
    </ligand>
</feature>
<dbReference type="PANTHER" id="PTHR34389:SF2">
    <property type="entry name" value="L-RHAMNOSE MUTAROTASE"/>
    <property type="match status" value="1"/>
</dbReference>
<accession>A0ABS8D5U7</accession>
<comment type="similarity">
    <text evidence="5">Belongs to the rhamnose mutarotase family.</text>
</comment>
<comment type="subunit">
    <text evidence="5">Homodimer.</text>
</comment>
<organism evidence="7 8">
    <name type="scientific">Leeia speluncae</name>
    <dbReference type="NCBI Taxonomy" id="2884804"/>
    <lineage>
        <taxon>Bacteria</taxon>
        <taxon>Pseudomonadati</taxon>
        <taxon>Pseudomonadota</taxon>
        <taxon>Betaproteobacteria</taxon>
        <taxon>Neisseriales</taxon>
        <taxon>Leeiaceae</taxon>
        <taxon>Leeia</taxon>
    </lineage>
</organism>
<keyword evidence="3 5" id="KW-0119">Carbohydrate metabolism</keyword>
<evidence type="ECO:0000256" key="2">
    <source>
        <dbReference type="ARBA" id="ARBA00023235"/>
    </source>
</evidence>
<keyword evidence="2 5" id="KW-0413">Isomerase</keyword>
<dbReference type="NCBIfam" id="TIGR02625">
    <property type="entry name" value="YiiL_rotase"/>
    <property type="match status" value="1"/>
</dbReference>
<evidence type="ECO:0000313" key="8">
    <source>
        <dbReference type="Proteomes" id="UP001165395"/>
    </source>
</evidence>
<evidence type="ECO:0000256" key="5">
    <source>
        <dbReference type="HAMAP-Rule" id="MF_01663"/>
    </source>
</evidence>
<comment type="function">
    <text evidence="5">Involved in the anomeric conversion of L-rhamnose.</text>
</comment>
<comment type="caution">
    <text evidence="7">The sequence shown here is derived from an EMBL/GenBank/DDBJ whole genome shotgun (WGS) entry which is preliminary data.</text>
</comment>
<gene>
    <name evidence="5 7" type="primary">rhaM</name>
    <name evidence="7" type="ORF">LIN78_07260</name>
</gene>
<dbReference type="InterPro" id="IPR008000">
    <property type="entry name" value="Rham/fucose_mutarotase"/>
</dbReference>
<dbReference type="Gene3D" id="3.30.70.100">
    <property type="match status" value="1"/>
</dbReference>
<feature type="binding site" evidence="5">
    <location>
        <begin position="76"/>
        <end position="77"/>
    </location>
    <ligand>
        <name>substrate</name>
    </ligand>
</feature>
<evidence type="ECO:0000256" key="6">
    <source>
        <dbReference type="NCBIfam" id="TIGR02625"/>
    </source>
</evidence>
<dbReference type="EC" id="5.1.3.32" evidence="5 6"/>
<dbReference type="HAMAP" id="MF_01663">
    <property type="entry name" value="L_rham_rotase"/>
    <property type="match status" value="1"/>
</dbReference>
<keyword evidence="8" id="KW-1185">Reference proteome</keyword>
<evidence type="ECO:0000313" key="7">
    <source>
        <dbReference type="EMBL" id="MCB6183341.1"/>
    </source>
</evidence>
<comment type="subcellular location">
    <subcellularLocation>
        <location evidence="5">Cytoplasm</location>
    </subcellularLocation>
</comment>
<reference evidence="7" key="1">
    <citation type="submission" date="2021-10" db="EMBL/GenBank/DDBJ databases">
        <title>The complete genome sequence of Leeia sp. TBRC 13508.</title>
        <authorList>
            <person name="Charoenyingcharoen P."/>
            <person name="Yukphan P."/>
        </authorList>
    </citation>
    <scope>NUCLEOTIDE SEQUENCE</scope>
    <source>
        <strain evidence="7">TBRC 13508</strain>
    </source>
</reference>
<keyword evidence="4 5" id="KW-0684">Rhamnose metabolism</keyword>
<name>A0ABS8D5U7_9NEIS</name>
<dbReference type="RefSeq" id="WP_227180010.1">
    <property type="nucleotide sequence ID" value="NZ_JAJBZT010000003.1"/>
</dbReference>
<dbReference type="Pfam" id="PF05336">
    <property type="entry name" value="rhaM"/>
    <property type="match status" value="1"/>
</dbReference>
<dbReference type="InterPro" id="IPR013448">
    <property type="entry name" value="L-rhamnose_mutarotase"/>
</dbReference>
<dbReference type="Proteomes" id="UP001165395">
    <property type="component" value="Unassembled WGS sequence"/>
</dbReference>
<dbReference type="InterPro" id="IPR011008">
    <property type="entry name" value="Dimeric_a/b-barrel"/>
</dbReference>
<protein>
    <recommendedName>
        <fullName evidence="5 6">L-rhamnose mutarotase</fullName>
        <ecNumber evidence="5 6">5.1.3.32</ecNumber>
    </recommendedName>
    <alternativeName>
        <fullName evidence="5">Rhamnose 1-epimerase</fullName>
    </alternativeName>
    <alternativeName>
        <fullName evidence="5">Type-3 mutarotase</fullName>
    </alternativeName>
</protein>
<feature type="binding site" evidence="5">
    <location>
        <position position="41"/>
    </location>
    <ligand>
        <name>substrate</name>
    </ligand>
</feature>
<comment type="pathway">
    <text evidence="5">Carbohydrate metabolism; L-rhamnose metabolism.</text>
</comment>
<sequence>MEQIAFRMQLHRGQLAEYKRRHDEIWPALVDLLNAAGIRDYSIFLDEPTHLLFGVLRRTDDHQMDALPLQPIMQKWWAYMQDIMDSHPDHSPVSVPLIPVFHLD</sequence>
<dbReference type="SUPFAM" id="SSF54909">
    <property type="entry name" value="Dimeric alpha+beta barrel"/>
    <property type="match status" value="1"/>
</dbReference>
<evidence type="ECO:0000256" key="3">
    <source>
        <dbReference type="ARBA" id="ARBA00023277"/>
    </source>
</evidence>